<evidence type="ECO:0000313" key="2">
    <source>
        <dbReference type="EMBL" id="ADZ10075.1"/>
    </source>
</evidence>
<reference evidence="3" key="1">
    <citation type="submission" date="2011-02" db="EMBL/GenBank/DDBJ databases">
        <title>Complete sequence of Methanobacterium sp. AL-21.</title>
        <authorList>
            <consortium name="US DOE Joint Genome Institute"/>
            <person name="Lucas S."/>
            <person name="Copeland A."/>
            <person name="Lapidus A."/>
            <person name="Cheng J.-F."/>
            <person name="Goodwin L."/>
            <person name="Pitluck S."/>
            <person name="Chertkov O."/>
            <person name="Detter J.C."/>
            <person name="Han C."/>
            <person name="Tapia R."/>
            <person name="Land M."/>
            <person name="Hauser L."/>
            <person name="Kyrpides N."/>
            <person name="Ivanova N."/>
            <person name="Mikhailova N."/>
            <person name="Pagani I."/>
            <person name="Cadillo-Quiroz H."/>
            <person name="Imachi H."/>
            <person name="Zinder S."/>
            <person name="Liu W."/>
            <person name="Woyke T."/>
        </authorList>
    </citation>
    <scope>NUCLEOTIDE SEQUENCE [LARGE SCALE GENOMIC DNA]</scope>
    <source>
        <strain evidence="3">AL-21</strain>
    </source>
</reference>
<feature type="transmembrane region" description="Helical" evidence="1">
    <location>
        <begin position="28"/>
        <end position="52"/>
    </location>
</feature>
<dbReference type="HOGENOM" id="CLU_1060117_0_0_2"/>
<keyword evidence="1" id="KW-0472">Membrane</keyword>
<sequence length="262" mass="30503">MKKILAIIGFILIVCSCFIYIFTKSGDYILALILSVLIGTLVLVMVYTISVLKNASISNYYERVMIYLFIIAFIFVIILTTGLGMTWIPSYFNSVYLLLGSMMVAAIGFYLNNRLERDRESRKVKRIIYVVNDTIKTNQNHAENLLSNGWESKKTDTLNNGFWPIFMGNIIDFDIDPQLVRDLIEIKELTYNINEQIKGRNEYLRTLYVSITPEIDLFEGYEDTNQLKRLELLNNDLSTEVEKLIHDSKLYLDKYKEFMDIN</sequence>
<evidence type="ECO:0000256" key="1">
    <source>
        <dbReference type="SAM" id="Phobius"/>
    </source>
</evidence>
<proteinExistence type="predicted"/>
<dbReference type="Proteomes" id="UP000007490">
    <property type="component" value="Chromosome"/>
</dbReference>
<dbReference type="EMBL" id="CP002551">
    <property type="protein sequence ID" value="ADZ10075.1"/>
    <property type="molecule type" value="Genomic_DNA"/>
</dbReference>
<dbReference type="PROSITE" id="PS51257">
    <property type="entry name" value="PROKAR_LIPOPROTEIN"/>
    <property type="match status" value="1"/>
</dbReference>
<keyword evidence="1" id="KW-1133">Transmembrane helix</keyword>
<protein>
    <submittedName>
        <fullName evidence="2">Uncharacterized protein</fullName>
    </submittedName>
</protein>
<dbReference type="AlphaFoldDB" id="F0TAK3"/>
<feature type="transmembrane region" description="Helical" evidence="1">
    <location>
        <begin position="64"/>
        <end position="88"/>
    </location>
</feature>
<feature type="transmembrane region" description="Helical" evidence="1">
    <location>
        <begin position="94"/>
        <end position="113"/>
    </location>
</feature>
<gene>
    <name evidence="2" type="ordered locus">Metbo_1853</name>
</gene>
<name>F0TAK3_METLA</name>
<organism evidence="2 3">
    <name type="scientific">Methanobacterium lacus (strain AL-21)</name>
    <dbReference type="NCBI Taxonomy" id="877455"/>
    <lineage>
        <taxon>Archaea</taxon>
        <taxon>Methanobacteriati</taxon>
        <taxon>Methanobacteriota</taxon>
        <taxon>Methanomada group</taxon>
        <taxon>Methanobacteria</taxon>
        <taxon>Methanobacteriales</taxon>
        <taxon>Methanobacteriaceae</taxon>
        <taxon>Methanobacterium</taxon>
    </lineage>
</organism>
<dbReference type="KEGG" id="mel:Metbo_1853"/>
<feature type="transmembrane region" description="Helical" evidence="1">
    <location>
        <begin position="5"/>
        <end position="22"/>
    </location>
</feature>
<keyword evidence="3" id="KW-1185">Reference proteome</keyword>
<evidence type="ECO:0000313" key="3">
    <source>
        <dbReference type="Proteomes" id="UP000007490"/>
    </source>
</evidence>
<keyword evidence="1" id="KW-0812">Transmembrane</keyword>
<accession>F0TAK3</accession>
<reference evidence="2 3" key="2">
    <citation type="journal article" date="2014" name="Int. J. Syst. Evol. Microbiol.">
        <title>Methanobacterium paludis sp. nov. and a novel strain of Methanobacterium lacus isolated from northern peatlands.</title>
        <authorList>
            <person name="Cadillo-Quiroz H."/>
            <person name="Brauer S.L."/>
            <person name="Goodson N."/>
            <person name="Yavitt J.B."/>
            <person name="Zinder S.H."/>
        </authorList>
    </citation>
    <scope>NUCLEOTIDE SEQUENCE [LARGE SCALE GENOMIC DNA]</scope>
    <source>
        <strain evidence="2 3">AL-21</strain>
    </source>
</reference>